<sequence>MNELADFCKNLKKDFAPKIRDSTKPVKCWSEKDVFKDEIVDTFVIIFRTRGCKWSIKSGCTMCGYHNDSLWGHVTEEDLLKQFETSMKKYNGEKFVKIFNSGSFLDDSEFKPSVRFEILRRLAKNADKISIESRPEYITDDKLLDVKDAIQSKTFEIGIGLETANDFVREHAINKGFTFDDYNTATDVLKKNK</sequence>
<organism evidence="1">
    <name type="scientific">marine sediment metagenome</name>
    <dbReference type="NCBI Taxonomy" id="412755"/>
    <lineage>
        <taxon>unclassified sequences</taxon>
        <taxon>metagenomes</taxon>
        <taxon>ecological metagenomes</taxon>
    </lineage>
</organism>
<evidence type="ECO:0000313" key="1">
    <source>
        <dbReference type="EMBL" id="GAG44038.1"/>
    </source>
</evidence>
<name>X0Y5T7_9ZZZZ</name>
<dbReference type="InterPro" id="IPR058240">
    <property type="entry name" value="rSAM_sf"/>
</dbReference>
<dbReference type="AlphaFoldDB" id="X0Y5T7"/>
<protein>
    <recommendedName>
        <fullName evidence="2">Elp3/MiaA/NifB-like radical SAM core domain-containing protein</fullName>
    </recommendedName>
</protein>
<dbReference type="InterPro" id="IPR007197">
    <property type="entry name" value="rSAM"/>
</dbReference>
<dbReference type="SFLD" id="SFLDS00029">
    <property type="entry name" value="Radical_SAM"/>
    <property type="match status" value="1"/>
</dbReference>
<proteinExistence type="predicted"/>
<gene>
    <name evidence="1" type="ORF">S01H1_78201</name>
</gene>
<dbReference type="CDD" id="cd01335">
    <property type="entry name" value="Radical_SAM"/>
    <property type="match status" value="1"/>
</dbReference>
<evidence type="ECO:0008006" key="2">
    <source>
        <dbReference type="Google" id="ProtNLM"/>
    </source>
</evidence>
<feature type="non-terminal residue" evidence="1">
    <location>
        <position position="193"/>
    </location>
</feature>
<dbReference type="GO" id="GO:0051536">
    <property type="term" value="F:iron-sulfur cluster binding"/>
    <property type="evidence" value="ECO:0007669"/>
    <property type="project" value="InterPro"/>
</dbReference>
<reference evidence="1" key="1">
    <citation type="journal article" date="2014" name="Front. Microbiol.">
        <title>High frequency of phylogenetically diverse reductive dehalogenase-homologous genes in deep subseafloor sedimentary metagenomes.</title>
        <authorList>
            <person name="Kawai M."/>
            <person name="Futagami T."/>
            <person name="Toyoda A."/>
            <person name="Takaki Y."/>
            <person name="Nishi S."/>
            <person name="Hori S."/>
            <person name="Arai W."/>
            <person name="Tsubouchi T."/>
            <person name="Morono Y."/>
            <person name="Uchiyama I."/>
            <person name="Ito T."/>
            <person name="Fujiyama A."/>
            <person name="Inagaki F."/>
            <person name="Takami H."/>
        </authorList>
    </citation>
    <scope>NUCLEOTIDE SEQUENCE</scope>
    <source>
        <strain evidence="1">Expedition CK06-06</strain>
    </source>
</reference>
<comment type="caution">
    <text evidence="1">The sequence shown here is derived from an EMBL/GenBank/DDBJ whole genome shotgun (WGS) entry which is preliminary data.</text>
</comment>
<dbReference type="EMBL" id="BARS01052614">
    <property type="protein sequence ID" value="GAG44038.1"/>
    <property type="molecule type" value="Genomic_DNA"/>
</dbReference>
<dbReference type="GO" id="GO:0003824">
    <property type="term" value="F:catalytic activity"/>
    <property type="evidence" value="ECO:0007669"/>
    <property type="project" value="InterPro"/>
</dbReference>
<dbReference type="SUPFAM" id="SSF102114">
    <property type="entry name" value="Radical SAM enzymes"/>
    <property type="match status" value="1"/>
</dbReference>
<accession>X0Y5T7</accession>